<sequence length="62" mass="6793">MWRGMRLSSLQYTSDPYVDEMIPHGGNRWAAQACRVGEPKESSKVLGGAFVASSWVGCAGRF</sequence>
<evidence type="ECO:0000313" key="1">
    <source>
        <dbReference type="EMBL" id="STD04158.1"/>
    </source>
</evidence>
<reference evidence="1 2" key="1">
    <citation type="submission" date="2018-06" db="EMBL/GenBank/DDBJ databases">
        <authorList>
            <consortium name="Pathogen Informatics"/>
            <person name="Doyle S."/>
        </authorList>
    </citation>
    <scope>NUCLEOTIDE SEQUENCE [LARGE SCALE GENOMIC DNA]</scope>
    <source>
        <strain evidence="1 2">NCTC7915</strain>
    </source>
</reference>
<name>A0AA46BLD3_9MICO</name>
<accession>A0AA46BLD3</accession>
<protein>
    <submittedName>
        <fullName evidence="1">Uncharacterized protein</fullName>
    </submittedName>
</protein>
<dbReference type="Proteomes" id="UP000254118">
    <property type="component" value="Unassembled WGS sequence"/>
</dbReference>
<gene>
    <name evidence="1" type="ORF">NCTC7915_00207</name>
</gene>
<dbReference type="AlphaFoldDB" id="A0AA46BLD3"/>
<dbReference type="EMBL" id="UFYA01000001">
    <property type="protein sequence ID" value="STD04158.1"/>
    <property type="molecule type" value="Genomic_DNA"/>
</dbReference>
<organism evidence="1 2">
    <name type="scientific">Dermatophilus congolensis</name>
    <dbReference type="NCBI Taxonomy" id="1863"/>
    <lineage>
        <taxon>Bacteria</taxon>
        <taxon>Bacillati</taxon>
        <taxon>Actinomycetota</taxon>
        <taxon>Actinomycetes</taxon>
        <taxon>Micrococcales</taxon>
        <taxon>Dermatophilaceae</taxon>
        <taxon>Dermatophilus</taxon>
    </lineage>
</organism>
<comment type="caution">
    <text evidence="1">The sequence shown here is derived from an EMBL/GenBank/DDBJ whole genome shotgun (WGS) entry which is preliminary data.</text>
</comment>
<proteinExistence type="predicted"/>
<evidence type="ECO:0000313" key="2">
    <source>
        <dbReference type="Proteomes" id="UP000254118"/>
    </source>
</evidence>